<dbReference type="InterPro" id="IPR013325">
    <property type="entry name" value="RNA_pol_sigma_r2"/>
</dbReference>
<evidence type="ECO:0000256" key="5">
    <source>
        <dbReference type="ARBA" id="ARBA00023163"/>
    </source>
</evidence>
<evidence type="ECO:0000259" key="9">
    <source>
        <dbReference type="Pfam" id="PF08281"/>
    </source>
</evidence>
<dbReference type="Gene3D" id="1.10.10.10">
    <property type="entry name" value="Winged helix-like DNA-binding domain superfamily/Winged helix DNA-binding domain"/>
    <property type="match status" value="1"/>
</dbReference>
<dbReference type="PROSITE" id="PS01063">
    <property type="entry name" value="SIGMA70_ECF"/>
    <property type="match status" value="1"/>
</dbReference>
<evidence type="ECO:0000313" key="10">
    <source>
        <dbReference type="EMBL" id="TDO40693.1"/>
    </source>
</evidence>
<dbReference type="PANTHER" id="PTHR43133">
    <property type="entry name" value="RNA POLYMERASE ECF-TYPE SIGMA FACTO"/>
    <property type="match status" value="1"/>
</dbReference>
<dbReference type="NCBIfam" id="TIGR02937">
    <property type="entry name" value="sigma70-ECF"/>
    <property type="match status" value="1"/>
</dbReference>
<dbReference type="SUPFAM" id="SSF88946">
    <property type="entry name" value="Sigma2 domain of RNA polymerase sigma factors"/>
    <property type="match status" value="1"/>
</dbReference>
<evidence type="ECO:0000256" key="4">
    <source>
        <dbReference type="ARBA" id="ARBA00023125"/>
    </source>
</evidence>
<dbReference type="NCBIfam" id="TIGR02983">
    <property type="entry name" value="SigE-fam_strep"/>
    <property type="match status" value="1"/>
</dbReference>
<dbReference type="GO" id="GO:0016987">
    <property type="term" value="F:sigma factor activity"/>
    <property type="evidence" value="ECO:0007669"/>
    <property type="project" value="UniProtKB-KW"/>
</dbReference>
<proteinExistence type="inferred from homology"/>
<keyword evidence="3 6" id="KW-0731">Sigma factor</keyword>
<evidence type="ECO:0000259" key="8">
    <source>
        <dbReference type="Pfam" id="PF04542"/>
    </source>
</evidence>
<dbReference type="GO" id="GO:0003677">
    <property type="term" value="F:DNA binding"/>
    <property type="evidence" value="ECO:0007669"/>
    <property type="project" value="UniProtKB-KW"/>
</dbReference>
<keyword evidence="4 6" id="KW-0238">DNA-binding</keyword>
<name>A0A4R6JVD1_9ACTN</name>
<dbReference type="Pfam" id="PF08281">
    <property type="entry name" value="Sigma70_r4_2"/>
    <property type="match status" value="1"/>
</dbReference>
<dbReference type="InterPro" id="IPR039425">
    <property type="entry name" value="RNA_pol_sigma-70-like"/>
</dbReference>
<keyword evidence="2 6" id="KW-0805">Transcription regulation</keyword>
<comment type="caution">
    <text evidence="10">The sequence shown here is derived from an EMBL/GenBank/DDBJ whole genome shotgun (WGS) entry which is preliminary data.</text>
</comment>
<feature type="domain" description="RNA polymerase sigma factor 70 region 4 type 2" evidence="9">
    <location>
        <begin position="109"/>
        <end position="158"/>
    </location>
</feature>
<comment type="similarity">
    <text evidence="1 6">Belongs to the sigma-70 factor family. ECF subfamily.</text>
</comment>
<keyword evidence="11" id="KW-1185">Reference proteome</keyword>
<reference evidence="10 11" key="1">
    <citation type="submission" date="2019-03" db="EMBL/GenBank/DDBJ databases">
        <title>Sequencing the genomes of 1000 actinobacteria strains.</title>
        <authorList>
            <person name="Klenk H.-P."/>
        </authorList>
    </citation>
    <scope>NUCLEOTIDE SEQUENCE [LARGE SCALE GENOMIC DNA]</scope>
    <source>
        <strain evidence="10 11">DSM 43805</strain>
    </source>
</reference>
<evidence type="ECO:0000256" key="7">
    <source>
        <dbReference type="SAM" id="MobiDB-lite"/>
    </source>
</evidence>
<dbReference type="GO" id="GO:0006950">
    <property type="term" value="P:response to stress"/>
    <property type="evidence" value="ECO:0007669"/>
    <property type="project" value="UniProtKB-ARBA"/>
</dbReference>
<feature type="region of interest" description="Disordered" evidence="7">
    <location>
        <begin position="169"/>
        <end position="188"/>
    </location>
</feature>
<protein>
    <recommendedName>
        <fullName evidence="6">RNA polymerase sigma factor</fullName>
    </recommendedName>
</protein>
<dbReference type="Proteomes" id="UP000294901">
    <property type="component" value="Unassembled WGS sequence"/>
</dbReference>
<evidence type="ECO:0000256" key="6">
    <source>
        <dbReference type="RuleBase" id="RU000716"/>
    </source>
</evidence>
<dbReference type="InterPro" id="IPR014325">
    <property type="entry name" value="RNA_pol_sigma-E_actinobac"/>
</dbReference>
<dbReference type="Gene3D" id="1.10.1740.10">
    <property type="match status" value="1"/>
</dbReference>
<dbReference type="InterPro" id="IPR013249">
    <property type="entry name" value="RNA_pol_sigma70_r4_t2"/>
</dbReference>
<dbReference type="CDD" id="cd06171">
    <property type="entry name" value="Sigma70_r4"/>
    <property type="match status" value="1"/>
</dbReference>
<dbReference type="InterPro" id="IPR014284">
    <property type="entry name" value="RNA_pol_sigma-70_dom"/>
</dbReference>
<organism evidence="10 11">
    <name type="scientific">Paractinoplanes brasiliensis</name>
    <dbReference type="NCBI Taxonomy" id="52695"/>
    <lineage>
        <taxon>Bacteria</taxon>
        <taxon>Bacillati</taxon>
        <taxon>Actinomycetota</taxon>
        <taxon>Actinomycetes</taxon>
        <taxon>Micromonosporales</taxon>
        <taxon>Micromonosporaceae</taxon>
        <taxon>Paractinoplanes</taxon>
    </lineage>
</organism>
<dbReference type="GO" id="GO:0006352">
    <property type="term" value="P:DNA-templated transcription initiation"/>
    <property type="evidence" value="ECO:0007669"/>
    <property type="project" value="InterPro"/>
</dbReference>
<dbReference type="AlphaFoldDB" id="A0A4R6JVD1"/>
<sequence>MSWVEGGGGMTTTEDFDSFYRDTSRRLARYAYGLTGDPGDAQDLVQEAYARAWQRWRRLADYEDREAWLRLVVNRLATDRWRRLGIRRARAAAEPPPSPTPPPSENTVLLIRAMRTLPMAHRRALALHYLLDRSVAEIAHETGSSVGTVKSWLSRGRAGLAAVLDEDTPALAGNGRSHEATNGADDAH</sequence>
<dbReference type="InterPro" id="IPR013324">
    <property type="entry name" value="RNA_pol_sigma_r3/r4-like"/>
</dbReference>
<dbReference type="InterPro" id="IPR000838">
    <property type="entry name" value="RNA_pol_sigma70_ECF_CS"/>
</dbReference>
<evidence type="ECO:0000256" key="3">
    <source>
        <dbReference type="ARBA" id="ARBA00023082"/>
    </source>
</evidence>
<feature type="domain" description="RNA polymerase sigma-70 region 2" evidence="8">
    <location>
        <begin position="20"/>
        <end position="84"/>
    </location>
</feature>
<evidence type="ECO:0000256" key="2">
    <source>
        <dbReference type="ARBA" id="ARBA00023015"/>
    </source>
</evidence>
<evidence type="ECO:0000313" key="11">
    <source>
        <dbReference type="Proteomes" id="UP000294901"/>
    </source>
</evidence>
<dbReference type="SUPFAM" id="SSF88659">
    <property type="entry name" value="Sigma3 and sigma4 domains of RNA polymerase sigma factors"/>
    <property type="match status" value="1"/>
</dbReference>
<gene>
    <name evidence="10" type="ORF">C8E87_4412</name>
</gene>
<dbReference type="InterPro" id="IPR036388">
    <property type="entry name" value="WH-like_DNA-bd_sf"/>
</dbReference>
<dbReference type="EMBL" id="SNWR01000001">
    <property type="protein sequence ID" value="TDO40693.1"/>
    <property type="molecule type" value="Genomic_DNA"/>
</dbReference>
<evidence type="ECO:0000256" key="1">
    <source>
        <dbReference type="ARBA" id="ARBA00010641"/>
    </source>
</evidence>
<dbReference type="PANTHER" id="PTHR43133:SF50">
    <property type="entry name" value="ECF RNA POLYMERASE SIGMA FACTOR SIGM"/>
    <property type="match status" value="1"/>
</dbReference>
<dbReference type="InterPro" id="IPR007627">
    <property type="entry name" value="RNA_pol_sigma70_r2"/>
</dbReference>
<keyword evidence="5 6" id="KW-0804">Transcription</keyword>
<dbReference type="Pfam" id="PF04542">
    <property type="entry name" value="Sigma70_r2"/>
    <property type="match status" value="1"/>
</dbReference>
<accession>A0A4R6JVD1</accession>